<evidence type="ECO:0000313" key="2">
    <source>
        <dbReference type="Proteomes" id="UP000276133"/>
    </source>
</evidence>
<reference evidence="1 2" key="1">
    <citation type="journal article" date="2018" name="Sci. Rep.">
        <title>Genomic signatures of local adaptation to the degree of environmental predictability in rotifers.</title>
        <authorList>
            <person name="Franch-Gras L."/>
            <person name="Hahn C."/>
            <person name="Garcia-Roger E.M."/>
            <person name="Carmona M.J."/>
            <person name="Serra M."/>
            <person name="Gomez A."/>
        </authorList>
    </citation>
    <scope>NUCLEOTIDE SEQUENCE [LARGE SCALE GENOMIC DNA]</scope>
    <source>
        <strain evidence="1">HYR1</strain>
    </source>
</reference>
<dbReference type="Proteomes" id="UP000276133">
    <property type="component" value="Unassembled WGS sequence"/>
</dbReference>
<organism evidence="1 2">
    <name type="scientific">Brachionus plicatilis</name>
    <name type="common">Marine rotifer</name>
    <name type="synonym">Brachionus muelleri</name>
    <dbReference type="NCBI Taxonomy" id="10195"/>
    <lineage>
        <taxon>Eukaryota</taxon>
        <taxon>Metazoa</taxon>
        <taxon>Spiralia</taxon>
        <taxon>Gnathifera</taxon>
        <taxon>Rotifera</taxon>
        <taxon>Eurotatoria</taxon>
        <taxon>Monogononta</taxon>
        <taxon>Pseudotrocha</taxon>
        <taxon>Ploima</taxon>
        <taxon>Brachionidae</taxon>
        <taxon>Brachionus</taxon>
    </lineage>
</organism>
<accession>A0A3M7RUS5</accession>
<keyword evidence="2" id="KW-1185">Reference proteome</keyword>
<gene>
    <name evidence="1" type="ORF">BpHYR1_034326</name>
</gene>
<proteinExistence type="predicted"/>
<name>A0A3M7RUS5_BRAPC</name>
<sequence length="69" mass="8570">MDFYYFKYSEQKKKLITNSLDKPLAKYHTRTFFQFTKIYQNTFKHNRLEKTKFKFKLILQLDLGTFCKN</sequence>
<dbReference type="EMBL" id="REGN01002563">
    <property type="protein sequence ID" value="RNA27334.1"/>
    <property type="molecule type" value="Genomic_DNA"/>
</dbReference>
<evidence type="ECO:0000313" key="1">
    <source>
        <dbReference type="EMBL" id="RNA27334.1"/>
    </source>
</evidence>
<dbReference type="AlphaFoldDB" id="A0A3M7RUS5"/>
<comment type="caution">
    <text evidence="1">The sequence shown here is derived from an EMBL/GenBank/DDBJ whole genome shotgun (WGS) entry which is preliminary data.</text>
</comment>
<protein>
    <submittedName>
        <fullName evidence="1">Uncharacterized protein</fullName>
    </submittedName>
</protein>